<keyword evidence="2" id="KW-1185">Reference proteome</keyword>
<accession>A0AC60QL59</accession>
<gene>
    <name evidence="1" type="ORF">HPB47_018274</name>
</gene>
<comment type="caution">
    <text evidence="1">The sequence shown here is derived from an EMBL/GenBank/DDBJ whole genome shotgun (WGS) entry which is preliminary data.</text>
</comment>
<evidence type="ECO:0000313" key="1">
    <source>
        <dbReference type="EMBL" id="KAG0435867.1"/>
    </source>
</evidence>
<name>A0AC60QL59_IXOPE</name>
<evidence type="ECO:0000313" key="2">
    <source>
        <dbReference type="Proteomes" id="UP000805193"/>
    </source>
</evidence>
<sequence length="363" mass="39630">MQRLPSFRPRGRSLRPNVRGSCCACGGLEKSDLRMDEDDAEEAAAGSTVKRSPVANALPAAENVAGTNTNDTSPNAGETVHAEQQEMVATEAPTLTGVEGIISDAVKRQPAVDVPMDDAEKTAIGRGMKTSQAPRIRSRKSRRQRRALSECDGPQSMRMQPWMTKRQPSHPRDSIPRSSTGASESVQAQSRSQHRAESEQMGARQRGSVLPHEDIVDFGKTWKGADAVPTPPATHRLQAEPGALRTRQDRSGPVYSNTPPQTPTPHQRRLRPTGFKLNPGLSDDLEDALEALLKETDVEAGVHVQGTNRPLYIACLLEMLDKVPRFARGANVLQFWEERRERHPDLCALAQVALGVPATQVSV</sequence>
<reference evidence="1 2" key="1">
    <citation type="journal article" date="2020" name="Cell">
        <title>Large-Scale Comparative Analyses of Tick Genomes Elucidate Their Genetic Diversity and Vector Capacities.</title>
        <authorList>
            <consortium name="Tick Genome and Microbiome Consortium (TIGMIC)"/>
            <person name="Jia N."/>
            <person name="Wang J."/>
            <person name="Shi W."/>
            <person name="Du L."/>
            <person name="Sun Y."/>
            <person name="Zhan W."/>
            <person name="Jiang J.F."/>
            <person name="Wang Q."/>
            <person name="Zhang B."/>
            <person name="Ji P."/>
            <person name="Bell-Sakyi L."/>
            <person name="Cui X.M."/>
            <person name="Yuan T.T."/>
            <person name="Jiang B.G."/>
            <person name="Yang W.F."/>
            <person name="Lam T.T."/>
            <person name="Chang Q.C."/>
            <person name="Ding S.J."/>
            <person name="Wang X.J."/>
            <person name="Zhu J.G."/>
            <person name="Ruan X.D."/>
            <person name="Zhao L."/>
            <person name="Wei J.T."/>
            <person name="Ye R.Z."/>
            <person name="Que T.C."/>
            <person name="Du C.H."/>
            <person name="Zhou Y.H."/>
            <person name="Cheng J.X."/>
            <person name="Dai P.F."/>
            <person name="Guo W.B."/>
            <person name="Han X.H."/>
            <person name="Huang E.J."/>
            <person name="Li L.F."/>
            <person name="Wei W."/>
            <person name="Gao Y.C."/>
            <person name="Liu J.Z."/>
            <person name="Shao H.Z."/>
            <person name="Wang X."/>
            <person name="Wang C.C."/>
            <person name="Yang T.C."/>
            <person name="Huo Q.B."/>
            <person name="Li W."/>
            <person name="Chen H.Y."/>
            <person name="Chen S.E."/>
            <person name="Zhou L.G."/>
            <person name="Ni X.B."/>
            <person name="Tian J.H."/>
            <person name="Sheng Y."/>
            <person name="Liu T."/>
            <person name="Pan Y.S."/>
            <person name="Xia L.Y."/>
            <person name="Li J."/>
            <person name="Zhao F."/>
            <person name="Cao W.C."/>
        </authorList>
    </citation>
    <scope>NUCLEOTIDE SEQUENCE [LARGE SCALE GENOMIC DNA]</scope>
    <source>
        <strain evidence="1">Iper-2018</strain>
    </source>
</reference>
<organism evidence="1 2">
    <name type="scientific">Ixodes persulcatus</name>
    <name type="common">Taiga tick</name>
    <dbReference type="NCBI Taxonomy" id="34615"/>
    <lineage>
        <taxon>Eukaryota</taxon>
        <taxon>Metazoa</taxon>
        <taxon>Ecdysozoa</taxon>
        <taxon>Arthropoda</taxon>
        <taxon>Chelicerata</taxon>
        <taxon>Arachnida</taxon>
        <taxon>Acari</taxon>
        <taxon>Parasitiformes</taxon>
        <taxon>Ixodida</taxon>
        <taxon>Ixodoidea</taxon>
        <taxon>Ixodidae</taxon>
        <taxon>Ixodinae</taxon>
        <taxon>Ixodes</taxon>
    </lineage>
</organism>
<dbReference type="EMBL" id="JABSTQ010007343">
    <property type="protein sequence ID" value="KAG0435867.1"/>
    <property type="molecule type" value="Genomic_DNA"/>
</dbReference>
<proteinExistence type="predicted"/>
<dbReference type="Proteomes" id="UP000805193">
    <property type="component" value="Unassembled WGS sequence"/>
</dbReference>
<protein>
    <submittedName>
        <fullName evidence="1">Uncharacterized protein</fullName>
    </submittedName>
</protein>